<dbReference type="EMBL" id="VXIV02002501">
    <property type="protein sequence ID" value="KAF6025058.1"/>
    <property type="molecule type" value="Genomic_DNA"/>
</dbReference>
<proteinExistence type="predicted"/>
<evidence type="ECO:0000313" key="2">
    <source>
        <dbReference type="EMBL" id="KAF6025058.1"/>
    </source>
</evidence>
<organism evidence="2 3">
    <name type="scientific">Bugula neritina</name>
    <name type="common">Brown bryozoan</name>
    <name type="synonym">Sertularia neritina</name>
    <dbReference type="NCBI Taxonomy" id="10212"/>
    <lineage>
        <taxon>Eukaryota</taxon>
        <taxon>Metazoa</taxon>
        <taxon>Spiralia</taxon>
        <taxon>Lophotrochozoa</taxon>
        <taxon>Bryozoa</taxon>
        <taxon>Gymnolaemata</taxon>
        <taxon>Cheilostomatida</taxon>
        <taxon>Flustrina</taxon>
        <taxon>Buguloidea</taxon>
        <taxon>Bugulidae</taxon>
        <taxon>Bugula</taxon>
    </lineage>
</organism>
<keyword evidence="3" id="KW-1185">Reference proteome</keyword>
<feature type="compositionally biased region" description="Polar residues" evidence="1">
    <location>
        <begin position="79"/>
        <end position="92"/>
    </location>
</feature>
<dbReference type="Proteomes" id="UP000593567">
    <property type="component" value="Unassembled WGS sequence"/>
</dbReference>
<evidence type="ECO:0000256" key="1">
    <source>
        <dbReference type="SAM" id="MobiDB-lite"/>
    </source>
</evidence>
<protein>
    <submittedName>
        <fullName evidence="2">Uncharacterized protein</fullName>
    </submittedName>
</protein>
<gene>
    <name evidence="2" type="ORF">EB796_016635</name>
</gene>
<dbReference type="AlphaFoldDB" id="A0A7J7JI57"/>
<feature type="region of interest" description="Disordered" evidence="1">
    <location>
        <begin position="71"/>
        <end position="92"/>
    </location>
</feature>
<accession>A0A7J7JI57</accession>
<reference evidence="2" key="1">
    <citation type="submission" date="2020-06" db="EMBL/GenBank/DDBJ databases">
        <title>Draft genome of Bugula neritina, a colonial animal packing powerful symbionts and potential medicines.</title>
        <authorList>
            <person name="Rayko M."/>
        </authorList>
    </citation>
    <scope>NUCLEOTIDE SEQUENCE [LARGE SCALE GENOMIC DNA]</scope>
    <source>
        <strain evidence="2">Kwan_BN1</strain>
    </source>
</reference>
<sequence length="143" mass="16649">MFKSKANFGNSRVLQYHSSSIEEVQPHLASPRSKPNDIVLLYQDLSELVFTSLSSLVSSFKMPKGDSRLKRRALHEDSQTSLNGRPSSNLDTTNSIMHMQEKNERSGLVMWWRPIFTLWYFILECKTLLFINTVKLWHNKEKC</sequence>
<evidence type="ECO:0000313" key="3">
    <source>
        <dbReference type="Proteomes" id="UP000593567"/>
    </source>
</evidence>
<comment type="caution">
    <text evidence="2">The sequence shown here is derived from an EMBL/GenBank/DDBJ whole genome shotgun (WGS) entry which is preliminary data.</text>
</comment>
<name>A0A7J7JI57_BUGNE</name>